<dbReference type="InterPro" id="IPR001279">
    <property type="entry name" value="Metallo-B-lactamas"/>
</dbReference>
<gene>
    <name evidence="2" type="ORF">GCM10008955_12670</name>
</gene>
<organism evidence="2 3">
    <name type="scientific">Deinococcus malanensis</name>
    <dbReference type="NCBI Taxonomy" id="1706855"/>
    <lineage>
        <taxon>Bacteria</taxon>
        <taxon>Thermotogati</taxon>
        <taxon>Deinococcota</taxon>
        <taxon>Deinococci</taxon>
        <taxon>Deinococcales</taxon>
        <taxon>Deinococcaceae</taxon>
        <taxon>Deinococcus</taxon>
    </lineage>
</organism>
<accession>A0ABQ2ESV0</accession>
<dbReference type="SUPFAM" id="SSF56281">
    <property type="entry name" value="Metallo-hydrolase/oxidoreductase"/>
    <property type="match status" value="1"/>
</dbReference>
<name>A0ABQ2ESV0_9DEIO</name>
<dbReference type="RefSeq" id="WP_189005595.1">
    <property type="nucleotide sequence ID" value="NZ_BMPP01000004.1"/>
</dbReference>
<sequence length="244" mass="26277">MKGAPLRLVQYGLVNSYLVAEDDGFTLVDAGLPGLERSVKRIVKSTGRPLKRITLTHGHTDHFGAVDTLKAADPHLEILVGTEDRRLLAERGCRTLPTHVLKDGDRVGSLLVIATPGHSPGHVAYYDERNGALYAGDTFVNVPRLHVASELSMVFPLPTFGTHDPAQTVRSARLLLDIPARFLAAGHGPVLTDPLPAMRRAVEAAERSRDGSPVPRMVAGAVGRLTSVVTSAGTALQQRVFRKH</sequence>
<protein>
    <submittedName>
        <fullName evidence="2">MBL fold metallo-hydrolase</fullName>
    </submittedName>
</protein>
<feature type="domain" description="Metallo-beta-lactamase" evidence="1">
    <location>
        <begin position="13"/>
        <end position="187"/>
    </location>
</feature>
<dbReference type="PANTHER" id="PTHR42951:SF9">
    <property type="entry name" value="METAL-DEPENDENT HYDROLASE"/>
    <property type="match status" value="1"/>
</dbReference>
<proteinExistence type="predicted"/>
<evidence type="ECO:0000259" key="1">
    <source>
        <dbReference type="SMART" id="SM00849"/>
    </source>
</evidence>
<dbReference type="InterPro" id="IPR036866">
    <property type="entry name" value="RibonucZ/Hydroxyglut_hydro"/>
</dbReference>
<dbReference type="SMART" id="SM00849">
    <property type="entry name" value="Lactamase_B"/>
    <property type="match status" value="1"/>
</dbReference>
<dbReference type="CDD" id="cd07721">
    <property type="entry name" value="yflN-like_MBL-fold"/>
    <property type="match status" value="1"/>
</dbReference>
<keyword evidence="3" id="KW-1185">Reference proteome</keyword>
<evidence type="ECO:0000313" key="2">
    <source>
        <dbReference type="EMBL" id="GGK20738.1"/>
    </source>
</evidence>
<evidence type="ECO:0000313" key="3">
    <source>
        <dbReference type="Proteomes" id="UP000647587"/>
    </source>
</evidence>
<reference evidence="3" key="1">
    <citation type="journal article" date="2019" name="Int. J. Syst. Evol. Microbiol.">
        <title>The Global Catalogue of Microorganisms (GCM) 10K type strain sequencing project: providing services to taxonomists for standard genome sequencing and annotation.</title>
        <authorList>
            <consortium name="The Broad Institute Genomics Platform"/>
            <consortium name="The Broad Institute Genome Sequencing Center for Infectious Disease"/>
            <person name="Wu L."/>
            <person name="Ma J."/>
        </authorList>
    </citation>
    <scope>NUCLEOTIDE SEQUENCE [LARGE SCALE GENOMIC DNA]</scope>
    <source>
        <strain evidence="3">JCM 30331</strain>
    </source>
</reference>
<dbReference type="EMBL" id="BMPP01000004">
    <property type="protein sequence ID" value="GGK20738.1"/>
    <property type="molecule type" value="Genomic_DNA"/>
</dbReference>
<dbReference type="PANTHER" id="PTHR42951">
    <property type="entry name" value="METALLO-BETA-LACTAMASE DOMAIN-CONTAINING"/>
    <property type="match status" value="1"/>
</dbReference>
<dbReference type="Gene3D" id="3.60.15.10">
    <property type="entry name" value="Ribonuclease Z/Hydroxyacylglutathione hydrolase-like"/>
    <property type="match status" value="1"/>
</dbReference>
<comment type="caution">
    <text evidence="2">The sequence shown here is derived from an EMBL/GenBank/DDBJ whole genome shotgun (WGS) entry which is preliminary data.</text>
</comment>
<dbReference type="InterPro" id="IPR050855">
    <property type="entry name" value="NDM-1-like"/>
</dbReference>
<dbReference type="Proteomes" id="UP000647587">
    <property type="component" value="Unassembled WGS sequence"/>
</dbReference>
<dbReference type="Pfam" id="PF00753">
    <property type="entry name" value="Lactamase_B"/>
    <property type="match status" value="1"/>
</dbReference>